<evidence type="ECO:0000256" key="2">
    <source>
        <dbReference type="ARBA" id="ARBA00022801"/>
    </source>
</evidence>
<dbReference type="Proteomes" id="UP000176700">
    <property type="component" value="Unassembled WGS sequence"/>
</dbReference>
<dbReference type="InterPro" id="IPR036034">
    <property type="entry name" value="PDZ_sf"/>
</dbReference>
<dbReference type="Pfam" id="PF13365">
    <property type="entry name" value="Trypsin_2"/>
    <property type="match status" value="1"/>
</dbReference>
<dbReference type="PANTHER" id="PTHR43343:SF3">
    <property type="entry name" value="PROTEASE DO-LIKE 8, CHLOROPLASTIC"/>
    <property type="match status" value="1"/>
</dbReference>
<dbReference type="PANTHER" id="PTHR43343">
    <property type="entry name" value="PEPTIDASE S12"/>
    <property type="match status" value="1"/>
</dbReference>
<dbReference type="AlphaFoldDB" id="A0A1G2FZ72"/>
<dbReference type="Gene3D" id="2.40.10.120">
    <property type="match status" value="1"/>
</dbReference>
<dbReference type="Pfam" id="PF13180">
    <property type="entry name" value="PDZ_2"/>
    <property type="match status" value="1"/>
</dbReference>
<dbReference type="GO" id="GO:0004252">
    <property type="term" value="F:serine-type endopeptidase activity"/>
    <property type="evidence" value="ECO:0007669"/>
    <property type="project" value="InterPro"/>
</dbReference>
<dbReference type="InterPro" id="IPR001478">
    <property type="entry name" value="PDZ"/>
</dbReference>
<organism evidence="4 5">
    <name type="scientific">Candidatus Ryanbacteria bacterium RIFCSPHIGHO2_01_45_13</name>
    <dbReference type="NCBI Taxonomy" id="1802112"/>
    <lineage>
        <taxon>Bacteria</taxon>
        <taxon>Candidatus Ryaniibacteriota</taxon>
    </lineage>
</organism>
<dbReference type="Gene3D" id="2.30.42.10">
    <property type="match status" value="1"/>
</dbReference>
<comment type="caution">
    <text evidence="4">The sequence shown here is derived from an EMBL/GenBank/DDBJ whole genome shotgun (WGS) entry which is preliminary data.</text>
</comment>
<dbReference type="SUPFAM" id="SSF50494">
    <property type="entry name" value="Trypsin-like serine proteases"/>
    <property type="match status" value="1"/>
</dbReference>
<dbReference type="InterPro" id="IPR009003">
    <property type="entry name" value="Peptidase_S1_PA"/>
</dbReference>
<evidence type="ECO:0000259" key="3">
    <source>
        <dbReference type="Pfam" id="PF13180"/>
    </source>
</evidence>
<keyword evidence="1" id="KW-0645">Protease</keyword>
<dbReference type="InterPro" id="IPR001940">
    <property type="entry name" value="Peptidase_S1C"/>
</dbReference>
<dbReference type="PRINTS" id="PR00834">
    <property type="entry name" value="PROTEASES2C"/>
</dbReference>
<proteinExistence type="predicted"/>
<sequence>MEELTKTQLVLLVLLVSFMTSVVTGIVTVTLIDQAPKPVTQTINRVVEKIVGTGEGSKNNNDPFVVNEKTVVVTQEEKITSIVASVAPAVVSVVATKDVPLLTECFFSPFGDNDMFGRFFPGLKVPSVCEEGTERRQVSAGSGFFVSESGFVATNRHVVADETADYSVILNNGDSLPAQVLARDPFQDIAILKIDGEGFTSLALGDSNTLQIGRTVIAIGNALGEFQNTVSVGVVSGLRRTVNTIGAGTVEELRSLIQTDAAINPGNSGGPLITLDGKAVGINTAVARGAENVGFALPVNILKKDLKDIEKYGRIVYPFIGIRYVLVTKDVAAENNLSISSGALILGDADRPGVVSGSPADKVGLTVGDVILEIGGEKVGSENPISVVIEKYKPGDTVLFKVFKSSGKEVDVEITFTEFKP</sequence>
<dbReference type="InterPro" id="IPR051201">
    <property type="entry name" value="Chloro_Bact_Ser_Proteases"/>
</dbReference>
<protein>
    <recommendedName>
        <fullName evidence="3">PDZ domain-containing protein</fullName>
    </recommendedName>
</protein>
<gene>
    <name evidence="4" type="ORF">A2W41_02150</name>
</gene>
<accession>A0A1G2FZ72</accession>
<evidence type="ECO:0000313" key="4">
    <source>
        <dbReference type="EMBL" id="OGZ42900.1"/>
    </source>
</evidence>
<name>A0A1G2FZ72_9BACT</name>
<dbReference type="SUPFAM" id="SSF50156">
    <property type="entry name" value="PDZ domain-like"/>
    <property type="match status" value="1"/>
</dbReference>
<evidence type="ECO:0000256" key="1">
    <source>
        <dbReference type="ARBA" id="ARBA00022670"/>
    </source>
</evidence>
<feature type="domain" description="PDZ" evidence="3">
    <location>
        <begin position="318"/>
        <end position="414"/>
    </location>
</feature>
<reference evidence="4 5" key="1">
    <citation type="journal article" date="2016" name="Nat. Commun.">
        <title>Thousands of microbial genomes shed light on interconnected biogeochemical processes in an aquifer system.</title>
        <authorList>
            <person name="Anantharaman K."/>
            <person name="Brown C.T."/>
            <person name="Hug L.A."/>
            <person name="Sharon I."/>
            <person name="Castelle C.J."/>
            <person name="Probst A.J."/>
            <person name="Thomas B.C."/>
            <person name="Singh A."/>
            <person name="Wilkins M.J."/>
            <person name="Karaoz U."/>
            <person name="Brodie E.L."/>
            <person name="Williams K.H."/>
            <person name="Hubbard S.S."/>
            <person name="Banfield J.F."/>
        </authorList>
    </citation>
    <scope>NUCLEOTIDE SEQUENCE [LARGE SCALE GENOMIC DNA]</scope>
</reference>
<dbReference type="GO" id="GO:0006508">
    <property type="term" value="P:proteolysis"/>
    <property type="evidence" value="ECO:0007669"/>
    <property type="project" value="UniProtKB-KW"/>
</dbReference>
<dbReference type="CDD" id="cd06779">
    <property type="entry name" value="cpPDZ_Deg_HtrA-like"/>
    <property type="match status" value="1"/>
</dbReference>
<evidence type="ECO:0000313" key="5">
    <source>
        <dbReference type="Proteomes" id="UP000176700"/>
    </source>
</evidence>
<keyword evidence="2" id="KW-0378">Hydrolase</keyword>
<dbReference type="EMBL" id="MHNI01000012">
    <property type="protein sequence ID" value="OGZ42900.1"/>
    <property type="molecule type" value="Genomic_DNA"/>
</dbReference>